<keyword evidence="4 7" id="KW-0812">Transmembrane</keyword>
<dbReference type="InterPro" id="IPR032808">
    <property type="entry name" value="DoxX"/>
</dbReference>
<dbReference type="EMBL" id="CAADFH010000118">
    <property type="protein sequence ID" value="VFK00510.1"/>
    <property type="molecule type" value="Genomic_DNA"/>
</dbReference>
<name>A0A450WWV7_9GAMM</name>
<evidence type="ECO:0000256" key="1">
    <source>
        <dbReference type="ARBA" id="ARBA00004651"/>
    </source>
</evidence>
<organism evidence="10">
    <name type="scientific">Candidatus Kentrum sp. LFY</name>
    <dbReference type="NCBI Taxonomy" id="2126342"/>
    <lineage>
        <taxon>Bacteria</taxon>
        <taxon>Pseudomonadati</taxon>
        <taxon>Pseudomonadota</taxon>
        <taxon>Gammaproteobacteria</taxon>
        <taxon>Candidatus Kentrum</taxon>
    </lineage>
</organism>
<dbReference type="AlphaFoldDB" id="A0A450WWV7"/>
<feature type="transmembrane region" description="Helical" evidence="7">
    <location>
        <begin position="65"/>
        <end position="90"/>
    </location>
</feature>
<proteinExistence type="inferred from homology"/>
<dbReference type="EMBL" id="CAADFF010000040">
    <property type="protein sequence ID" value="VFJ92941.1"/>
    <property type="molecule type" value="Genomic_DNA"/>
</dbReference>
<protein>
    <submittedName>
        <fullName evidence="10">Putative oxidoreductase</fullName>
    </submittedName>
</protein>
<keyword evidence="5 7" id="KW-1133">Transmembrane helix</keyword>
<dbReference type="PANTHER" id="PTHR33452:SF1">
    <property type="entry name" value="INNER MEMBRANE PROTEIN YPHA-RELATED"/>
    <property type="match status" value="1"/>
</dbReference>
<feature type="transmembrane region" description="Helical" evidence="7">
    <location>
        <begin position="20"/>
        <end position="45"/>
    </location>
</feature>
<evidence type="ECO:0000313" key="9">
    <source>
        <dbReference type="EMBL" id="VFK00510.1"/>
    </source>
</evidence>
<keyword evidence="6 7" id="KW-0472">Membrane</keyword>
<evidence type="ECO:0000256" key="5">
    <source>
        <dbReference type="ARBA" id="ARBA00022989"/>
    </source>
</evidence>
<reference evidence="10" key="1">
    <citation type="submission" date="2019-02" db="EMBL/GenBank/DDBJ databases">
        <authorList>
            <person name="Gruber-Vodicka R. H."/>
            <person name="Seah K. B. B."/>
        </authorList>
    </citation>
    <scope>NUCLEOTIDE SEQUENCE</scope>
    <source>
        <strain evidence="10">BECK_BY7</strain>
        <strain evidence="9">BECK_M6</strain>
        <strain evidence="8">BECK_M7</strain>
    </source>
</reference>
<comment type="similarity">
    <text evidence="2">Belongs to the DoxX family.</text>
</comment>
<evidence type="ECO:0000256" key="6">
    <source>
        <dbReference type="ARBA" id="ARBA00023136"/>
    </source>
</evidence>
<evidence type="ECO:0000256" key="4">
    <source>
        <dbReference type="ARBA" id="ARBA00022692"/>
    </source>
</evidence>
<dbReference type="PANTHER" id="PTHR33452">
    <property type="entry name" value="OXIDOREDUCTASE CATD-RELATED"/>
    <property type="match status" value="1"/>
</dbReference>
<accession>A0A450WWV7</accession>
<evidence type="ECO:0000256" key="2">
    <source>
        <dbReference type="ARBA" id="ARBA00006679"/>
    </source>
</evidence>
<sequence length="160" mass="17586">MAAFISVSNRRSSSGFGSFANLSVAIFDFSIRLWIAKVFFLSGLSKIQSWQSTVMLFEYEYQVPVLPPLLAAQVATATELILPVFIVLGLAARFASLSLFVFNAVAVYAYSSFLFGDEGAAGLQQHILWGMMMLVTVFHGAGKFSLDHLIARWKKGTSIM</sequence>
<evidence type="ECO:0000256" key="7">
    <source>
        <dbReference type="SAM" id="Phobius"/>
    </source>
</evidence>
<evidence type="ECO:0000313" key="8">
    <source>
        <dbReference type="EMBL" id="VFJ92941.1"/>
    </source>
</evidence>
<comment type="subcellular location">
    <subcellularLocation>
        <location evidence="1">Cell membrane</location>
        <topology evidence="1">Multi-pass membrane protein</topology>
    </subcellularLocation>
</comment>
<feature type="transmembrane region" description="Helical" evidence="7">
    <location>
        <begin position="97"/>
        <end position="115"/>
    </location>
</feature>
<dbReference type="EMBL" id="CAADFN010000096">
    <property type="protein sequence ID" value="VFK21565.1"/>
    <property type="molecule type" value="Genomic_DNA"/>
</dbReference>
<feature type="transmembrane region" description="Helical" evidence="7">
    <location>
        <begin position="127"/>
        <end position="146"/>
    </location>
</feature>
<keyword evidence="3" id="KW-1003">Cell membrane</keyword>
<dbReference type="InterPro" id="IPR051907">
    <property type="entry name" value="DoxX-like_oxidoreductase"/>
</dbReference>
<dbReference type="Pfam" id="PF07681">
    <property type="entry name" value="DoxX"/>
    <property type="match status" value="1"/>
</dbReference>
<evidence type="ECO:0000313" key="10">
    <source>
        <dbReference type="EMBL" id="VFK21565.1"/>
    </source>
</evidence>
<evidence type="ECO:0000256" key="3">
    <source>
        <dbReference type="ARBA" id="ARBA00022475"/>
    </source>
</evidence>
<gene>
    <name evidence="9" type="ORF">BECKLFY1418A_GA0070994_11183</name>
    <name evidence="8" type="ORF">BECKLFY1418B_GA0070995_104022</name>
    <name evidence="10" type="ORF">BECKLFY1418C_GA0070996_109615</name>
</gene>
<dbReference type="GO" id="GO:0005886">
    <property type="term" value="C:plasma membrane"/>
    <property type="evidence" value="ECO:0007669"/>
    <property type="project" value="UniProtKB-SubCell"/>
</dbReference>